<protein>
    <submittedName>
        <fullName evidence="1">Uncharacterized protein</fullName>
    </submittedName>
</protein>
<name>A0AAI8AMZ6_MESHY</name>
<proteinExistence type="predicted"/>
<accession>A0AAI8AMZ6</accession>
<organism evidence="1 2">
    <name type="scientific">Mesomycoplasma hyorhinis SK76</name>
    <dbReference type="NCBI Taxonomy" id="1118964"/>
    <lineage>
        <taxon>Bacteria</taxon>
        <taxon>Bacillati</taxon>
        <taxon>Mycoplasmatota</taxon>
        <taxon>Mycoplasmoidales</taxon>
        <taxon>Metamycoplasmataceae</taxon>
        <taxon>Mesomycoplasma</taxon>
    </lineage>
</organism>
<dbReference type="KEGG" id="mhs:MOS_421"/>
<dbReference type="Proteomes" id="UP000009399">
    <property type="component" value="Chromosome"/>
</dbReference>
<reference evidence="1 2" key="1">
    <citation type="journal article" date="2013" name="Genome Announc.">
        <title>Complete Genome Sequence of Mycoplasma hyorhinis Strain SK76.</title>
        <authorList>
            <person name="Goodison S."/>
            <person name="Urquidi V."/>
            <person name="Kumar D."/>
            <person name="Reyes L."/>
            <person name="Rosser C.J."/>
        </authorList>
    </citation>
    <scope>NUCLEOTIDE SEQUENCE [LARGE SCALE GENOMIC DNA]</scope>
    <source>
        <strain evidence="1 2">SK76</strain>
    </source>
</reference>
<sequence length="65" mass="8146">MWKSFINEAKSSEIKEYRKWEPHTQIDDFSSRYILRLLNKYEKIEFVIFLKVIIYKIKILNITWF</sequence>
<evidence type="ECO:0000313" key="1">
    <source>
        <dbReference type="EMBL" id="AFX74345.1"/>
    </source>
</evidence>
<dbReference type="AlphaFoldDB" id="A0AAI8AMZ6"/>
<gene>
    <name evidence="1" type="ORF">MOS_421</name>
</gene>
<evidence type="ECO:0000313" key="2">
    <source>
        <dbReference type="Proteomes" id="UP000009399"/>
    </source>
</evidence>
<dbReference type="EMBL" id="CP003914">
    <property type="protein sequence ID" value="AFX74345.1"/>
    <property type="molecule type" value="Genomic_DNA"/>
</dbReference>